<feature type="transmembrane region" description="Helical" evidence="1">
    <location>
        <begin position="58"/>
        <end position="85"/>
    </location>
</feature>
<dbReference type="InterPro" id="IPR025241">
    <property type="entry name" value="DUF4190"/>
</dbReference>
<keyword evidence="1" id="KW-0472">Membrane</keyword>
<dbReference type="AlphaFoldDB" id="A0A1Q4H9E3"/>
<feature type="transmembrane region" description="Helical" evidence="1">
    <location>
        <begin position="20"/>
        <end position="46"/>
    </location>
</feature>
<evidence type="ECO:0000313" key="4">
    <source>
        <dbReference type="Proteomes" id="UP000191039"/>
    </source>
</evidence>
<proteinExistence type="predicted"/>
<sequence length="89" mass="9347">MQYPVVMPVGYIPAQKTNGLAIAALVCPLVFCVLFPLGIIFGHIALSQISRTGEDGRGLAIAGLVISYVIAAVVLVVFVSPYFLISLGI</sequence>
<feature type="domain" description="DUF4190" evidence="2">
    <location>
        <begin position="20"/>
        <end position="76"/>
    </location>
</feature>
<reference evidence="3 4" key="1">
    <citation type="submission" date="2016-09" db="EMBL/GenBank/DDBJ databases">
        <title>genome sequences of unsequenced Mycobacteria.</title>
        <authorList>
            <person name="Greninger A.L."/>
            <person name="Jerome K.R."/>
            <person name="Mcnair B."/>
            <person name="Wallis C."/>
            <person name="Fang F."/>
        </authorList>
    </citation>
    <scope>NUCLEOTIDE SEQUENCE [LARGE SCALE GENOMIC DNA]</scope>
    <source>
        <strain evidence="3 4">BM1</strain>
    </source>
</reference>
<evidence type="ECO:0000259" key="2">
    <source>
        <dbReference type="Pfam" id="PF13828"/>
    </source>
</evidence>
<dbReference type="EMBL" id="MIJD01000008">
    <property type="protein sequence ID" value="OPE56104.1"/>
    <property type="molecule type" value="Genomic_DNA"/>
</dbReference>
<protein>
    <recommendedName>
        <fullName evidence="2">DUF4190 domain-containing protein</fullName>
    </recommendedName>
</protein>
<organism evidence="3 4">
    <name type="scientific">Mycolicibacterium diernhoferi</name>
    <dbReference type="NCBI Taxonomy" id="1801"/>
    <lineage>
        <taxon>Bacteria</taxon>
        <taxon>Bacillati</taxon>
        <taxon>Actinomycetota</taxon>
        <taxon>Actinomycetes</taxon>
        <taxon>Mycobacteriales</taxon>
        <taxon>Mycobacteriaceae</taxon>
        <taxon>Mycolicibacterium</taxon>
    </lineage>
</organism>
<dbReference type="STRING" id="1801.BRW64_18890"/>
<evidence type="ECO:0000313" key="3">
    <source>
        <dbReference type="EMBL" id="OPE56104.1"/>
    </source>
</evidence>
<evidence type="ECO:0000256" key="1">
    <source>
        <dbReference type="SAM" id="Phobius"/>
    </source>
</evidence>
<name>A0A1Q4H9E3_9MYCO</name>
<dbReference type="Pfam" id="PF13828">
    <property type="entry name" value="DUF4190"/>
    <property type="match status" value="1"/>
</dbReference>
<keyword evidence="1" id="KW-0812">Transmembrane</keyword>
<accession>A0A1Q4H9E3</accession>
<keyword evidence="1" id="KW-1133">Transmembrane helix</keyword>
<comment type="caution">
    <text evidence="3">The sequence shown here is derived from an EMBL/GenBank/DDBJ whole genome shotgun (WGS) entry which is preliminary data.</text>
</comment>
<gene>
    <name evidence="3" type="ORF">BV510_01645</name>
</gene>
<dbReference type="Proteomes" id="UP000191039">
    <property type="component" value="Unassembled WGS sequence"/>
</dbReference>